<keyword evidence="12 15" id="KW-0443">Lipid metabolism</keyword>
<evidence type="ECO:0000256" key="10">
    <source>
        <dbReference type="ARBA" id="ARBA00022679"/>
    </source>
</evidence>
<dbReference type="Proteomes" id="UP001233999">
    <property type="component" value="Unassembled WGS sequence"/>
</dbReference>
<feature type="binding site" evidence="14">
    <location>
        <begin position="183"/>
        <end position="189"/>
    </location>
    <ligand>
        <name>FAD</name>
        <dbReference type="ChEBI" id="CHEBI:57692"/>
    </ligand>
</feature>
<evidence type="ECO:0000256" key="14">
    <source>
        <dbReference type="PIRSR" id="PIRSR625650-3"/>
    </source>
</evidence>
<dbReference type="InterPro" id="IPR006094">
    <property type="entry name" value="Oxid_FAD_bind_N"/>
</dbReference>
<feature type="non-terminal residue" evidence="17">
    <location>
        <position position="380"/>
    </location>
</feature>
<dbReference type="PANTHER" id="PTHR46568:SF1">
    <property type="entry name" value="ALKYLDIHYDROXYACETONEPHOSPHATE SYNTHASE, PEROXISOMAL"/>
    <property type="match status" value="1"/>
</dbReference>
<comment type="catalytic activity">
    <reaction evidence="15">
        <text>a long chain fatty alcohol + a 1-acylglycerone 3-phosphate = a 1-O-alkylglycerone 3-phosphate + a long-chain fatty acid + H(+)</text>
        <dbReference type="Rhea" id="RHEA:36171"/>
        <dbReference type="ChEBI" id="CHEBI:15378"/>
        <dbReference type="ChEBI" id="CHEBI:17135"/>
        <dbReference type="ChEBI" id="CHEBI:57534"/>
        <dbReference type="ChEBI" id="CHEBI:57560"/>
        <dbReference type="ChEBI" id="CHEBI:73315"/>
        <dbReference type="EC" id="2.5.1.26"/>
    </reaction>
</comment>
<dbReference type="SUPFAM" id="SSF56176">
    <property type="entry name" value="FAD-binding/transporter-associated domain-like"/>
    <property type="match status" value="1"/>
</dbReference>
<comment type="subunit">
    <text evidence="6 15">Homodimer.</text>
</comment>
<evidence type="ECO:0000313" key="17">
    <source>
        <dbReference type="EMBL" id="KAJ9586095.1"/>
    </source>
</evidence>
<keyword evidence="9 15" id="KW-0285">Flavoprotein</keyword>
<evidence type="ECO:0000256" key="9">
    <source>
        <dbReference type="ARBA" id="ARBA00022630"/>
    </source>
</evidence>
<comment type="pathway">
    <text evidence="3 15">Glycerolipid metabolism; ether lipid biosynthesis.</text>
</comment>
<feature type="binding site" evidence="14">
    <location>
        <begin position="317"/>
        <end position="323"/>
    </location>
    <ligand>
        <name>FAD</name>
        <dbReference type="ChEBI" id="CHEBI:57692"/>
    </ligand>
</feature>
<evidence type="ECO:0000256" key="11">
    <source>
        <dbReference type="ARBA" id="ARBA00022827"/>
    </source>
</evidence>
<dbReference type="InterPro" id="IPR016167">
    <property type="entry name" value="FAD-bd_PCMH_sub1"/>
</dbReference>
<dbReference type="Gene3D" id="3.30.465.10">
    <property type="match status" value="1"/>
</dbReference>
<comment type="pathway">
    <text evidence="4">Lipid metabolism.</text>
</comment>
<proteinExistence type="inferred from homology"/>
<reference evidence="17" key="2">
    <citation type="submission" date="2023-05" db="EMBL/GenBank/DDBJ databases">
        <authorList>
            <person name="Fouks B."/>
        </authorList>
    </citation>
    <scope>NUCLEOTIDE SEQUENCE</scope>
    <source>
        <strain evidence="17">Stay&amp;Tobe</strain>
        <tissue evidence="17">Testes</tissue>
    </source>
</reference>
<dbReference type="PROSITE" id="PS51387">
    <property type="entry name" value="FAD_PCMH"/>
    <property type="match status" value="1"/>
</dbReference>
<comment type="caution">
    <text evidence="17">The sequence shown here is derived from an EMBL/GenBank/DDBJ whole genome shotgun (WGS) entry which is preliminary data.</text>
</comment>
<comment type="similarity">
    <text evidence="5 15">Belongs to the FAD-binding oxidoreductase/transferase type 4 family.</text>
</comment>
<dbReference type="EC" id="2.5.1.26" evidence="7 15"/>
<keyword evidence="11 14" id="KW-0274">FAD</keyword>
<comment type="cofactor">
    <cofactor evidence="1 14 15">
        <name>FAD</name>
        <dbReference type="ChEBI" id="CHEBI:57692"/>
    </cofactor>
</comment>
<feature type="domain" description="FAD-binding PCMH-type" evidence="16">
    <location>
        <begin position="151"/>
        <end position="333"/>
    </location>
</feature>
<keyword evidence="8 15" id="KW-0444">Lipid biosynthesis</keyword>
<comment type="subcellular location">
    <subcellularLocation>
        <location evidence="2 15">Peroxisome</location>
    </subcellularLocation>
</comment>
<dbReference type="Gene3D" id="3.30.160.650">
    <property type="match status" value="1"/>
</dbReference>
<gene>
    <name evidence="17" type="ORF">L9F63_020259</name>
</gene>
<evidence type="ECO:0000256" key="7">
    <source>
        <dbReference type="ARBA" id="ARBA00012385"/>
    </source>
</evidence>
<keyword evidence="10 15" id="KW-0808">Transferase</keyword>
<evidence type="ECO:0000256" key="8">
    <source>
        <dbReference type="ARBA" id="ARBA00022516"/>
    </source>
</evidence>
<evidence type="ECO:0000256" key="2">
    <source>
        <dbReference type="ARBA" id="ARBA00004275"/>
    </source>
</evidence>
<organism evidence="17 18">
    <name type="scientific">Diploptera punctata</name>
    <name type="common">Pacific beetle cockroach</name>
    <dbReference type="NCBI Taxonomy" id="6984"/>
    <lineage>
        <taxon>Eukaryota</taxon>
        <taxon>Metazoa</taxon>
        <taxon>Ecdysozoa</taxon>
        <taxon>Arthropoda</taxon>
        <taxon>Hexapoda</taxon>
        <taxon>Insecta</taxon>
        <taxon>Pterygota</taxon>
        <taxon>Neoptera</taxon>
        <taxon>Polyneoptera</taxon>
        <taxon>Dictyoptera</taxon>
        <taxon>Blattodea</taxon>
        <taxon>Blaberoidea</taxon>
        <taxon>Blaberidae</taxon>
        <taxon>Diplopterinae</taxon>
        <taxon>Diploptera</taxon>
    </lineage>
</organism>
<accession>A0AAD7ZT22</accession>
<dbReference type="EMBL" id="JASPKZ010007211">
    <property type="protein sequence ID" value="KAJ9586095.1"/>
    <property type="molecule type" value="Genomic_DNA"/>
</dbReference>
<evidence type="ECO:0000256" key="15">
    <source>
        <dbReference type="RuleBase" id="RU363113"/>
    </source>
</evidence>
<evidence type="ECO:0000256" key="5">
    <source>
        <dbReference type="ARBA" id="ARBA00008000"/>
    </source>
</evidence>
<dbReference type="GO" id="GO:0008610">
    <property type="term" value="P:lipid biosynthetic process"/>
    <property type="evidence" value="ECO:0007669"/>
    <property type="project" value="InterPro"/>
</dbReference>
<evidence type="ECO:0000259" key="16">
    <source>
        <dbReference type="PROSITE" id="PS51387"/>
    </source>
</evidence>
<keyword evidence="18" id="KW-1185">Reference proteome</keyword>
<reference evidence="17" key="1">
    <citation type="journal article" date="2023" name="IScience">
        <title>Live-bearing cockroach genome reveals convergent evolutionary mechanisms linked to viviparity in insects and beyond.</title>
        <authorList>
            <person name="Fouks B."/>
            <person name="Harrison M.C."/>
            <person name="Mikhailova A.A."/>
            <person name="Marchal E."/>
            <person name="English S."/>
            <person name="Carruthers M."/>
            <person name="Jennings E.C."/>
            <person name="Chiamaka E.L."/>
            <person name="Frigard R.A."/>
            <person name="Pippel M."/>
            <person name="Attardo G.M."/>
            <person name="Benoit J.B."/>
            <person name="Bornberg-Bauer E."/>
            <person name="Tobe S.S."/>
        </authorList>
    </citation>
    <scope>NUCLEOTIDE SEQUENCE</scope>
    <source>
        <strain evidence="17">Stay&amp;Tobe</strain>
    </source>
</reference>
<protein>
    <recommendedName>
        <fullName evidence="7 15">Alkylglycerone-phosphate synthase</fullName>
        <shortName evidence="15">Alkyl-DHAP synthase</shortName>
        <ecNumber evidence="7 15">2.5.1.26</ecNumber>
    </recommendedName>
</protein>
<comment type="function">
    <text evidence="15">Catalyzes the exchange of an acyl for a long-chain alkyl group and the formation of the ether bond in the biosynthesis of ether phospholipids.</text>
</comment>
<dbReference type="GO" id="GO:0071949">
    <property type="term" value="F:FAD binding"/>
    <property type="evidence" value="ECO:0007669"/>
    <property type="project" value="InterPro"/>
</dbReference>
<keyword evidence="13 15" id="KW-0576">Peroxisome</keyword>
<dbReference type="Gene3D" id="3.30.43.10">
    <property type="entry name" value="Uridine Diphospho-n-acetylenolpyruvylglucosamine Reductase, domain 2"/>
    <property type="match status" value="1"/>
</dbReference>
<feature type="binding site" evidence="14">
    <location>
        <begin position="265"/>
        <end position="268"/>
    </location>
    <ligand>
        <name>FAD</name>
        <dbReference type="ChEBI" id="CHEBI:57692"/>
    </ligand>
</feature>
<dbReference type="Pfam" id="PF01565">
    <property type="entry name" value="FAD_binding_4"/>
    <property type="match status" value="1"/>
</dbReference>
<evidence type="ECO:0000256" key="13">
    <source>
        <dbReference type="ARBA" id="ARBA00023140"/>
    </source>
</evidence>
<sequence length="380" mass="43197">MKAERRRGPNAVPLQRANNARKLRTSNPVNSVIPKYRQQLLKWNGWGYNDSRFIYENNIISFTGNRYAIGGLSLPYFKQWVLDKFEVDFNKRKLPQPLPKPEDFPAPIMDAVFLDKLRRLEVSFSMNGIDRLVRSHGHTLHDILVLREGMFDRIPDIVTWPDSHDTVVKLVQLADEHNVVVIPFGGGTSVSEAVTCPPEEHRTIMSLDTSQMNRILWLDQENLVACCEAGIVGQDLERELHQRGYTSGHEPDSYEFSSLGGWVATRASGMKKNVYGNIEDLLVHVRMVTPRGVLERSCQVPRMSCGPDFNHIVLGSEGTLGIITEVIIKIRPLPKCKKHGSIVFPNFEAGFMSMREVAKQMSKEKATMISLQYRQHFVVI</sequence>
<evidence type="ECO:0000256" key="3">
    <source>
        <dbReference type="ARBA" id="ARBA00004670"/>
    </source>
</evidence>
<dbReference type="InterPro" id="IPR036318">
    <property type="entry name" value="FAD-bd_PCMH-like_sf"/>
</dbReference>
<name>A0AAD7ZT22_DIPPU</name>
<evidence type="ECO:0000256" key="1">
    <source>
        <dbReference type="ARBA" id="ARBA00001974"/>
    </source>
</evidence>
<evidence type="ECO:0000313" key="18">
    <source>
        <dbReference type="Proteomes" id="UP001233999"/>
    </source>
</evidence>
<evidence type="ECO:0000256" key="6">
    <source>
        <dbReference type="ARBA" id="ARBA00011738"/>
    </source>
</evidence>
<dbReference type="GO" id="GO:0008609">
    <property type="term" value="F:alkylglycerone-phosphate synthase activity"/>
    <property type="evidence" value="ECO:0007669"/>
    <property type="project" value="UniProtKB-EC"/>
</dbReference>
<dbReference type="InterPro" id="IPR025650">
    <property type="entry name" value="Alkyl-DHAP_Synthase"/>
</dbReference>
<dbReference type="InterPro" id="IPR016166">
    <property type="entry name" value="FAD-bd_PCMH"/>
</dbReference>
<evidence type="ECO:0000256" key="4">
    <source>
        <dbReference type="ARBA" id="ARBA00005189"/>
    </source>
</evidence>
<dbReference type="InterPro" id="IPR016169">
    <property type="entry name" value="FAD-bd_PCMH_sub2"/>
</dbReference>
<dbReference type="GO" id="GO:0005777">
    <property type="term" value="C:peroxisome"/>
    <property type="evidence" value="ECO:0007669"/>
    <property type="project" value="UniProtKB-SubCell"/>
</dbReference>
<dbReference type="FunFam" id="3.30.43.10:FF:000003">
    <property type="entry name" value="Alkylglycerone-phosphate synthase"/>
    <property type="match status" value="1"/>
</dbReference>
<dbReference type="AlphaFoldDB" id="A0AAD7ZT22"/>
<dbReference type="PANTHER" id="PTHR46568">
    <property type="entry name" value="ALKYLDIHYDROXYACETONEPHOSPHATE SYNTHASE, PEROXISOMAL"/>
    <property type="match status" value="1"/>
</dbReference>
<evidence type="ECO:0000256" key="12">
    <source>
        <dbReference type="ARBA" id="ARBA00023098"/>
    </source>
</evidence>